<keyword evidence="1" id="KW-0812">Transmembrane</keyword>
<dbReference type="Proteomes" id="UP001056426">
    <property type="component" value="Chromosome"/>
</dbReference>
<evidence type="ECO:0000313" key="2">
    <source>
        <dbReference type="EMBL" id="URW78909.1"/>
    </source>
</evidence>
<feature type="transmembrane region" description="Helical" evidence="1">
    <location>
        <begin position="61"/>
        <end position="82"/>
    </location>
</feature>
<reference evidence="2" key="2">
    <citation type="submission" date="2022-06" db="EMBL/GenBank/DDBJ databases">
        <title>Xiashengella guii gen. nov. sp. nov., a bacterium isolated form anaerobic digestion tank.</title>
        <authorList>
            <person name="Huang H."/>
        </authorList>
    </citation>
    <scope>NUCLEOTIDE SEQUENCE</scope>
    <source>
        <strain evidence="2">Ai-910</strain>
    </source>
</reference>
<evidence type="ECO:0000256" key="1">
    <source>
        <dbReference type="SAM" id="Phobius"/>
    </source>
</evidence>
<sequence length="83" mass="9031">MPDNNEEGLQNLPNAGQLIGTMERTLALTFILLGHFEAVGLLIAAKSILRFGEKDHLRSEYVVTGTLLSFGIAIMIGIVLHLL</sequence>
<accession>A0A9J6ZMF9</accession>
<reference evidence="2" key="1">
    <citation type="submission" date="2022-05" db="EMBL/GenBank/DDBJ databases">
        <authorList>
            <person name="Sun X."/>
        </authorList>
    </citation>
    <scope>NUCLEOTIDE SEQUENCE</scope>
    <source>
        <strain evidence="2">Ai-910</strain>
    </source>
</reference>
<proteinExistence type="predicted"/>
<keyword evidence="1" id="KW-1133">Transmembrane helix</keyword>
<feature type="transmembrane region" description="Helical" evidence="1">
    <location>
        <begin position="26"/>
        <end position="49"/>
    </location>
</feature>
<organism evidence="2 3">
    <name type="scientific">Xiashengella succiniciproducens</name>
    <dbReference type="NCBI Taxonomy" id="2949635"/>
    <lineage>
        <taxon>Bacteria</taxon>
        <taxon>Pseudomonadati</taxon>
        <taxon>Bacteroidota</taxon>
        <taxon>Bacteroidia</taxon>
        <taxon>Marinilabiliales</taxon>
        <taxon>Marinilabiliaceae</taxon>
        <taxon>Xiashengella</taxon>
    </lineage>
</organism>
<gene>
    <name evidence="2" type="ORF">M9189_08565</name>
</gene>
<dbReference type="AlphaFoldDB" id="A0A9J6ZMF9"/>
<keyword evidence="3" id="KW-1185">Reference proteome</keyword>
<dbReference type="RefSeq" id="WP_250722369.1">
    <property type="nucleotide sequence ID" value="NZ_CP098400.1"/>
</dbReference>
<dbReference type="EMBL" id="CP098400">
    <property type="protein sequence ID" value="URW78909.1"/>
    <property type="molecule type" value="Genomic_DNA"/>
</dbReference>
<evidence type="ECO:0008006" key="4">
    <source>
        <dbReference type="Google" id="ProtNLM"/>
    </source>
</evidence>
<protein>
    <recommendedName>
        <fullName evidence="4">DUF3307 domain-containing protein</fullName>
    </recommendedName>
</protein>
<dbReference type="KEGG" id="alkq:M9189_08565"/>
<name>A0A9J6ZMF9_9BACT</name>
<keyword evidence="1" id="KW-0472">Membrane</keyword>
<evidence type="ECO:0000313" key="3">
    <source>
        <dbReference type="Proteomes" id="UP001056426"/>
    </source>
</evidence>